<evidence type="ECO:0000313" key="3">
    <source>
        <dbReference type="Proteomes" id="UP000654370"/>
    </source>
</evidence>
<dbReference type="OrthoDB" id="429143at2759"/>
<feature type="domain" description="FAD dependent oxidoreductase" evidence="1">
    <location>
        <begin position="36"/>
        <end position="409"/>
    </location>
</feature>
<sequence length="441" mass="49494">MTIDFRGLYTPSTNSYWLDGAPWQQPNNEPLPKSADVVVVGAGMSGLSTAYWLKHYNPKLKVVVTEARGISSGATGRNGGICLPGLNDSFQETIDQFGYEPAKRLLDFDYLTVNEMKSFVQHHCDTDKGFFDPEMTFLKEGGLILWSTPQQRDDGIKDADAFIAAGLAHDVTKLDREAVKAITGSDAFYGGLQIKTTAVLWAAKFVFSLARQVQDWCHIATFCPVEEVTEIGDNIKVQTSRGAIQCSKVVYATNAWTSSILPEFKKHVIPVRNQVLQFRSPEHVKWDYCLSSNDGYEYMSQRPNGDIVIGGMRNLVDGQEVDQPDDSTLDDKIGKALREFLPKHFPQFKESDIKVDHEWSGIMGFNMYDRLPFVGPLKNIPKRNEGEYACFGFTGHGMPRTFMAGKAVAGMVTDQALPDWFPTECLPDHPRRRQLWNKSRL</sequence>
<dbReference type="Gene3D" id="3.50.50.60">
    <property type="entry name" value="FAD/NAD(P)-binding domain"/>
    <property type="match status" value="1"/>
</dbReference>
<dbReference type="PANTHER" id="PTHR13847:SF260">
    <property type="entry name" value="FAD DEPENDENT OXIDOREDUCTASE DOMAIN-CONTAINING PROTEIN"/>
    <property type="match status" value="1"/>
</dbReference>
<proteinExistence type="predicted"/>
<dbReference type="Proteomes" id="UP000654370">
    <property type="component" value="Unassembled WGS sequence"/>
</dbReference>
<dbReference type="EMBL" id="JAEPQZ010000001">
    <property type="protein sequence ID" value="KAG2186378.1"/>
    <property type="molecule type" value="Genomic_DNA"/>
</dbReference>
<name>A0A8H7Q5Q7_MORIS</name>
<dbReference type="Gene3D" id="3.30.9.10">
    <property type="entry name" value="D-Amino Acid Oxidase, subunit A, domain 2"/>
    <property type="match status" value="1"/>
</dbReference>
<comment type="caution">
    <text evidence="2">The sequence shown here is derived from an EMBL/GenBank/DDBJ whole genome shotgun (WGS) entry which is preliminary data.</text>
</comment>
<accession>A0A8H7Q5Q7</accession>
<protein>
    <recommendedName>
        <fullName evidence="1">FAD dependent oxidoreductase domain-containing protein</fullName>
    </recommendedName>
</protein>
<organism evidence="2 3">
    <name type="scientific">Mortierella isabellina</name>
    <name type="common">Filamentous fungus</name>
    <name type="synonym">Umbelopsis isabellina</name>
    <dbReference type="NCBI Taxonomy" id="91625"/>
    <lineage>
        <taxon>Eukaryota</taxon>
        <taxon>Fungi</taxon>
        <taxon>Fungi incertae sedis</taxon>
        <taxon>Mucoromycota</taxon>
        <taxon>Mucoromycotina</taxon>
        <taxon>Umbelopsidomycetes</taxon>
        <taxon>Umbelopsidales</taxon>
        <taxon>Umbelopsidaceae</taxon>
        <taxon>Umbelopsis</taxon>
    </lineage>
</organism>
<keyword evidence="3" id="KW-1185">Reference proteome</keyword>
<dbReference type="AlphaFoldDB" id="A0A8H7Q5Q7"/>
<dbReference type="InterPro" id="IPR006076">
    <property type="entry name" value="FAD-dep_OxRdtase"/>
</dbReference>
<dbReference type="PANTHER" id="PTHR13847">
    <property type="entry name" value="SARCOSINE DEHYDROGENASE-RELATED"/>
    <property type="match status" value="1"/>
</dbReference>
<gene>
    <name evidence="2" type="ORF">INT43_002816</name>
</gene>
<dbReference type="GO" id="GO:0005737">
    <property type="term" value="C:cytoplasm"/>
    <property type="evidence" value="ECO:0007669"/>
    <property type="project" value="TreeGrafter"/>
</dbReference>
<dbReference type="InterPro" id="IPR036188">
    <property type="entry name" value="FAD/NAD-bd_sf"/>
</dbReference>
<dbReference type="Pfam" id="PF01266">
    <property type="entry name" value="DAO"/>
    <property type="match status" value="1"/>
</dbReference>
<reference evidence="2" key="1">
    <citation type="submission" date="2020-12" db="EMBL/GenBank/DDBJ databases">
        <title>Metabolic potential, ecology and presence of endohyphal bacteria is reflected in genomic diversity of Mucoromycotina.</title>
        <authorList>
            <person name="Muszewska A."/>
            <person name="Okrasinska A."/>
            <person name="Steczkiewicz K."/>
            <person name="Drgas O."/>
            <person name="Orlowska M."/>
            <person name="Perlinska-Lenart U."/>
            <person name="Aleksandrzak-Piekarczyk T."/>
            <person name="Szatraj K."/>
            <person name="Zielenkiewicz U."/>
            <person name="Pilsyk S."/>
            <person name="Malc E."/>
            <person name="Mieczkowski P."/>
            <person name="Kruszewska J.S."/>
            <person name="Biernat P."/>
            <person name="Pawlowska J."/>
        </authorList>
    </citation>
    <scope>NUCLEOTIDE SEQUENCE</scope>
    <source>
        <strain evidence="2">WA0000067209</strain>
    </source>
</reference>
<evidence type="ECO:0000313" key="2">
    <source>
        <dbReference type="EMBL" id="KAG2186378.1"/>
    </source>
</evidence>
<dbReference type="SUPFAM" id="SSF51905">
    <property type="entry name" value="FAD/NAD(P)-binding domain"/>
    <property type="match status" value="1"/>
</dbReference>
<evidence type="ECO:0000259" key="1">
    <source>
        <dbReference type="Pfam" id="PF01266"/>
    </source>
</evidence>